<dbReference type="Pfam" id="PF08798">
    <property type="entry name" value="CRISPR_assoc"/>
    <property type="match status" value="1"/>
</dbReference>
<dbReference type="InterPro" id="IPR010179">
    <property type="entry name" value="CRISPR-assoc_prot_Cse3"/>
</dbReference>
<dbReference type="EMBL" id="CP004350">
    <property type="protein sequence ID" value="AHI19563.1"/>
    <property type="molecule type" value="Genomic_DNA"/>
</dbReference>
<reference evidence="2" key="1">
    <citation type="submission" date="2013-02" db="EMBL/GenBank/DDBJ databases">
        <title>The complete genome sequence of Corynebacterium casei LMG S-19264 (=DSM 44701).</title>
        <authorList>
            <person name="Ruckert C."/>
            <person name="Albersmeier A."/>
            <person name="Kalinowski J."/>
        </authorList>
    </citation>
    <scope>NUCLEOTIDE SEQUENCE [LARGE SCALE GENOMIC DNA]</scope>
    <source>
        <strain evidence="2">LMG S-19264</strain>
    </source>
</reference>
<sequence>MALLVPTALDKSSPREAAKLLWAIVSPDELLVSSGVRLESTTDVAVEEVPFSPVFEQEKDFQVEGMVEVSHTPTSRVPDEIWNLPNRPAIRNKRVPVPDEQVQDWLTKKLERSGLTIKSWKVVATKKFKARNLNLSGAQFSAVVNVIDADKANSALFQGFGRSKNFGCGLLQLEKIT</sequence>
<proteinExistence type="predicted"/>
<dbReference type="Gene3D" id="3.30.70.1210">
    <property type="entry name" value="Crispr-associated protein, domain 2"/>
    <property type="match status" value="1"/>
</dbReference>
<keyword evidence="2" id="KW-1185">Reference proteome</keyword>
<organism evidence="1 2">
    <name type="scientific">Corynebacterium casei LMG S-19264</name>
    <dbReference type="NCBI Taxonomy" id="1285583"/>
    <lineage>
        <taxon>Bacteria</taxon>
        <taxon>Bacillati</taxon>
        <taxon>Actinomycetota</taxon>
        <taxon>Actinomycetes</taxon>
        <taxon>Mycobacteriales</taxon>
        <taxon>Corynebacteriaceae</taxon>
        <taxon>Corynebacterium</taxon>
    </lineage>
</organism>
<dbReference type="SMART" id="SM01101">
    <property type="entry name" value="CRISPR_assoc"/>
    <property type="match status" value="1"/>
</dbReference>
<evidence type="ECO:0000313" key="2">
    <source>
        <dbReference type="Proteomes" id="UP000019226"/>
    </source>
</evidence>
<name>A0ABN4CCW0_9CORY</name>
<gene>
    <name evidence="1" type="ORF">CCASEI_04925</name>
</gene>
<evidence type="ECO:0000313" key="1">
    <source>
        <dbReference type="EMBL" id="AHI19563.1"/>
    </source>
</evidence>
<protein>
    <submittedName>
        <fullName evidence="1">CRISPR-associated protein, Cse3 family</fullName>
    </submittedName>
</protein>
<dbReference type="SUPFAM" id="SSF117987">
    <property type="entry name" value="CRISPR-associated protein"/>
    <property type="match status" value="1"/>
</dbReference>
<dbReference type="Proteomes" id="UP000019226">
    <property type="component" value="Chromosome"/>
</dbReference>
<accession>A0ABN4CCW0</accession>